<dbReference type="Proteomes" id="UP001266305">
    <property type="component" value="Unassembled WGS sequence"/>
</dbReference>
<evidence type="ECO:0000313" key="3">
    <source>
        <dbReference type="Proteomes" id="UP001266305"/>
    </source>
</evidence>
<accession>A0ABQ9WHP0</accession>
<keyword evidence="3" id="KW-1185">Reference proteome</keyword>
<feature type="region of interest" description="Disordered" evidence="1">
    <location>
        <begin position="51"/>
        <end position="87"/>
    </location>
</feature>
<dbReference type="EMBL" id="JASSZA010000001">
    <property type="protein sequence ID" value="KAK2121156.1"/>
    <property type="molecule type" value="Genomic_DNA"/>
</dbReference>
<evidence type="ECO:0000313" key="2">
    <source>
        <dbReference type="EMBL" id="KAK2121156.1"/>
    </source>
</evidence>
<proteinExistence type="predicted"/>
<reference evidence="2 3" key="1">
    <citation type="submission" date="2023-05" db="EMBL/GenBank/DDBJ databases">
        <title>B98-5 Cell Line De Novo Hybrid Assembly: An Optical Mapping Approach.</title>
        <authorList>
            <person name="Kananen K."/>
            <person name="Auerbach J.A."/>
            <person name="Kautto E."/>
            <person name="Blachly J.S."/>
        </authorList>
    </citation>
    <scope>NUCLEOTIDE SEQUENCE [LARGE SCALE GENOMIC DNA]</scope>
    <source>
        <strain evidence="2">B95-8</strain>
        <tissue evidence="2">Cell line</tissue>
    </source>
</reference>
<comment type="caution">
    <text evidence="2">The sequence shown here is derived from an EMBL/GenBank/DDBJ whole genome shotgun (WGS) entry which is preliminary data.</text>
</comment>
<protein>
    <submittedName>
        <fullName evidence="2">Uncharacterized protein</fullName>
    </submittedName>
</protein>
<name>A0ABQ9WHP0_SAGOE</name>
<sequence length="87" mass="9309">MTKKSRKDGVTECTTTGNLSHRRPKPCNTSSTCHMVCGVGTSEQALSREMLNPSLPKSDPKLLRSKLPQATCPGHKKTEGMALGTAP</sequence>
<gene>
    <name evidence="2" type="ORF">P7K49_002542</name>
</gene>
<evidence type="ECO:0000256" key="1">
    <source>
        <dbReference type="SAM" id="MobiDB-lite"/>
    </source>
</evidence>
<organism evidence="2 3">
    <name type="scientific">Saguinus oedipus</name>
    <name type="common">Cotton-top tamarin</name>
    <name type="synonym">Oedipomidas oedipus</name>
    <dbReference type="NCBI Taxonomy" id="9490"/>
    <lineage>
        <taxon>Eukaryota</taxon>
        <taxon>Metazoa</taxon>
        <taxon>Chordata</taxon>
        <taxon>Craniata</taxon>
        <taxon>Vertebrata</taxon>
        <taxon>Euteleostomi</taxon>
        <taxon>Mammalia</taxon>
        <taxon>Eutheria</taxon>
        <taxon>Euarchontoglires</taxon>
        <taxon>Primates</taxon>
        <taxon>Haplorrhini</taxon>
        <taxon>Platyrrhini</taxon>
        <taxon>Cebidae</taxon>
        <taxon>Callitrichinae</taxon>
        <taxon>Saguinus</taxon>
    </lineage>
</organism>
<feature type="region of interest" description="Disordered" evidence="1">
    <location>
        <begin position="1"/>
        <end position="28"/>
    </location>
</feature>